<name>A0A921LUR2_9BIFI</name>
<dbReference type="RefSeq" id="WP_278710916.1">
    <property type="nucleotide sequence ID" value="NZ_DYUX01000010.1"/>
</dbReference>
<evidence type="ECO:0000256" key="2">
    <source>
        <dbReference type="SAM" id="Phobius"/>
    </source>
</evidence>
<proteinExistence type="predicted"/>
<comment type="caution">
    <text evidence="4">The sequence shown here is derived from an EMBL/GenBank/DDBJ whole genome shotgun (WGS) entry which is preliminary data.</text>
</comment>
<feature type="compositionally biased region" description="Low complexity" evidence="1">
    <location>
        <begin position="344"/>
        <end position="386"/>
    </location>
</feature>
<accession>A0A921LUR2</accession>
<feature type="transmembrane region" description="Helical" evidence="2">
    <location>
        <begin position="208"/>
        <end position="230"/>
    </location>
</feature>
<dbReference type="Pfam" id="PF20234">
    <property type="entry name" value="DUF6591"/>
    <property type="match status" value="1"/>
</dbReference>
<keyword evidence="2" id="KW-1133">Transmembrane helix</keyword>
<feature type="domain" description="DUF6591" evidence="3">
    <location>
        <begin position="242"/>
        <end position="481"/>
    </location>
</feature>
<dbReference type="AlphaFoldDB" id="A0A921LUR2"/>
<keyword evidence="2" id="KW-0472">Membrane</keyword>
<dbReference type="InterPro" id="IPR046526">
    <property type="entry name" value="DUF6591"/>
</dbReference>
<feature type="transmembrane region" description="Helical" evidence="2">
    <location>
        <begin position="157"/>
        <end position="174"/>
    </location>
</feature>
<evidence type="ECO:0000259" key="3">
    <source>
        <dbReference type="Pfam" id="PF20234"/>
    </source>
</evidence>
<reference evidence="4" key="2">
    <citation type="submission" date="2021-09" db="EMBL/GenBank/DDBJ databases">
        <authorList>
            <person name="Gilroy R."/>
        </authorList>
    </citation>
    <scope>NUCLEOTIDE SEQUENCE</scope>
    <source>
        <strain evidence="4">ChiBcolR7-4860</strain>
    </source>
</reference>
<sequence>MTSPDDAPMPNNQPANDDQPTTPMDPITEATMQIPHDIESPNFIERRYTLSVQQLFQAIHDQLTTGATFTLDEEDARTGMVRFHAFDGAQCTVTVTAEGALGSVIRMAVTNDDGNRRSKEFFTVLDRRLGVAQTIDPAGGDTSIYAPVMPKKHTSKLAVWGIIIGALFTFFAFASDSGPSWFLGFIAALLSGMSLYTTRKNGPKQGRILSYVGLGLIAIGLVVGGLKAIVSNVQDKADQMPECTSYTWTDSELSKMLPEPQSKHGEVTRDSSDQFNIEICDTSVEQFNTYAADVKAAGFDKDYSKSEDSFHASNEEGYSVSILYEFLDVNDVMEISISAPQEPTDSSASTDGSASDSDTTTNNESSDGKDAASSSDGAKSDSSPASEQPAQNEQPNTAASDDFKATMDSYEAFFDEWIQFMTTYNAEGNPLGMLAEYTQMMTRYSEMMSRMDAIDETTLTPEQQQYFLEVQGRINEKLLSANLQQPY</sequence>
<evidence type="ECO:0000313" key="5">
    <source>
        <dbReference type="Proteomes" id="UP000786560"/>
    </source>
</evidence>
<feature type="compositionally biased region" description="Polar residues" evidence="1">
    <location>
        <begin position="388"/>
        <end position="399"/>
    </location>
</feature>
<feature type="compositionally biased region" description="Polar residues" evidence="1">
    <location>
        <begin position="10"/>
        <end position="22"/>
    </location>
</feature>
<organism evidence="4 5">
    <name type="scientific">Bifidobacterium pullorum subsp. gallinarum</name>
    <dbReference type="NCBI Taxonomy" id="78344"/>
    <lineage>
        <taxon>Bacteria</taxon>
        <taxon>Bacillati</taxon>
        <taxon>Actinomycetota</taxon>
        <taxon>Actinomycetes</taxon>
        <taxon>Bifidobacteriales</taxon>
        <taxon>Bifidobacteriaceae</taxon>
        <taxon>Bifidobacterium</taxon>
    </lineage>
</organism>
<dbReference type="EMBL" id="DYUX01000010">
    <property type="protein sequence ID" value="HJG41300.1"/>
    <property type="molecule type" value="Genomic_DNA"/>
</dbReference>
<evidence type="ECO:0000313" key="4">
    <source>
        <dbReference type="EMBL" id="HJG41300.1"/>
    </source>
</evidence>
<feature type="region of interest" description="Disordered" evidence="1">
    <location>
        <begin position="340"/>
        <end position="399"/>
    </location>
</feature>
<reference evidence="4" key="1">
    <citation type="journal article" date="2021" name="PeerJ">
        <title>Extensive microbial diversity within the chicken gut microbiome revealed by metagenomics and culture.</title>
        <authorList>
            <person name="Gilroy R."/>
            <person name="Ravi A."/>
            <person name="Getino M."/>
            <person name="Pursley I."/>
            <person name="Horton D.L."/>
            <person name="Alikhan N.F."/>
            <person name="Baker D."/>
            <person name="Gharbi K."/>
            <person name="Hall N."/>
            <person name="Watson M."/>
            <person name="Adriaenssens E.M."/>
            <person name="Foster-Nyarko E."/>
            <person name="Jarju S."/>
            <person name="Secka A."/>
            <person name="Antonio M."/>
            <person name="Oren A."/>
            <person name="Chaudhuri R.R."/>
            <person name="La Ragione R."/>
            <person name="Hildebrand F."/>
            <person name="Pallen M.J."/>
        </authorList>
    </citation>
    <scope>NUCLEOTIDE SEQUENCE</scope>
    <source>
        <strain evidence="4">ChiBcolR7-4860</strain>
    </source>
</reference>
<gene>
    <name evidence="4" type="ORF">K8U73_02780</name>
</gene>
<keyword evidence="2" id="KW-0812">Transmembrane</keyword>
<feature type="transmembrane region" description="Helical" evidence="2">
    <location>
        <begin position="180"/>
        <end position="196"/>
    </location>
</feature>
<dbReference type="Proteomes" id="UP000786560">
    <property type="component" value="Unassembled WGS sequence"/>
</dbReference>
<evidence type="ECO:0000256" key="1">
    <source>
        <dbReference type="SAM" id="MobiDB-lite"/>
    </source>
</evidence>
<protein>
    <recommendedName>
        <fullName evidence="3">DUF6591 domain-containing protein</fullName>
    </recommendedName>
</protein>
<feature type="region of interest" description="Disordered" evidence="1">
    <location>
        <begin position="1"/>
        <end position="27"/>
    </location>
</feature>